<dbReference type="RefSeq" id="WP_073354801.1">
    <property type="nucleotide sequence ID" value="NZ_FQUZ01000006.1"/>
</dbReference>
<proteinExistence type="predicted"/>
<accession>A0A1M4VX15</accession>
<keyword evidence="1" id="KW-0472">Membrane</keyword>
<keyword evidence="3" id="KW-1185">Reference proteome</keyword>
<dbReference type="Proteomes" id="UP000184327">
    <property type="component" value="Unassembled WGS sequence"/>
</dbReference>
<evidence type="ECO:0008006" key="4">
    <source>
        <dbReference type="Google" id="ProtNLM"/>
    </source>
</evidence>
<evidence type="ECO:0000313" key="3">
    <source>
        <dbReference type="Proteomes" id="UP000184327"/>
    </source>
</evidence>
<feature type="transmembrane region" description="Helical" evidence="1">
    <location>
        <begin position="103"/>
        <end position="125"/>
    </location>
</feature>
<dbReference type="AlphaFoldDB" id="A0A1M4VX15"/>
<keyword evidence="1" id="KW-0812">Transmembrane</keyword>
<feature type="transmembrane region" description="Helical" evidence="1">
    <location>
        <begin position="14"/>
        <end position="35"/>
    </location>
</feature>
<sequence>MGIFLQIVGGFPTAIYTVLLALVLLYWLVTITGLLEMDALDNLLMPHDDGMDIGALASLLNRLGLGGVPLTIIGSLITLFAWMASFAGVRLLLAWMAVPGLNLVLGAGVFVAAAVAGLLLTIVALRPVRAVLRRVPREEAKVVLGRVGVVRSASVTPQSGYASVEDGGAGLVLQIRTVRGELPRGTRVVLIEPLRDIQAWRVVSEDEFSGQ</sequence>
<feature type="transmembrane region" description="Helical" evidence="1">
    <location>
        <begin position="70"/>
        <end position="97"/>
    </location>
</feature>
<dbReference type="EMBL" id="FQUZ01000006">
    <property type="protein sequence ID" value="SHE73506.1"/>
    <property type="molecule type" value="Genomic_DNA"/>
</dbReference>
<keyword evidence="1" id="KW-1133">Transmembrane helix</keyword>
<dbReference type="OrthoDB" id="8912654at2"/>
<evidence type="ECO:0000313" key="2">
    <source>
        <dbReference type="EMBL" id="SHE73506.1"/>
    </source>
</evidence>
<reference evidence="2 3" key="1">
    <citation type="submission" date="2016-11" db="EMBL/GenBank/DDBJ databases">
        <authorList>
            <person name="Jaros S."/>
            <person name="Januszkiewicz K."/>
            <person name="Wedrychowicz H."/>
        </authorList>
    </citation>
    <scope>NUCLEOTIDE SEQUENCE [LARGE SCALE GENOMIC DNA]</scope>
    <source>
        <strain evidence="2 3">DSM 16112</strain>
    </source>
</reference>
<protein>
    <recommendedName>
        <fullName evidence="4">Ubiquinone biosynthesis protein UbiH</fullName>
    </recommendedName>
</protein>
<evidence type="ECO:0000256" key="1">
    <source>
        <dbReference type="SAM" id="Phobius"/>
    </source>
</evidence>
<name>A0A1M4VX15_9BURK</name>
<gene>
    <name evidence="2" type="ORF">SAMN02745117_00752</name>
</gene>
<dbReference type="STRING" id="1122156.SAMN02745117_00752"/>
<organism evidence="2 3">
    <name type="scientific">Lampropedia hyalina DSM 16112</name>
    <dbReference type="NCBI Taxonomy" id="1122156"/>
    <lineage>
        <taxon>Bacteria</taxon>
        <taxon>Pseudomonadati</taxon>
        <taxon>Pseudomonadota</taxon>
        <taxon>Betaproteobacteria</taxon>
        <taxon>Burkholderiales</taxon>
        <taxon>Comamonadaceae</taxon>
        <taxon>Lampropedia</taxon>
    </lineage>
</organism>